<dbReference type="EMBL" id="KZ819391">
    <property type="protein sequence ID" value="PWN41532.1"/>
    <property type="molecule type" value="Genomic_DNA"/>
</dbReference>
<dbReference type="AlphaFoldDB" id="A0A316VVR2"/>
<dbReference type="GeneID" id="37032491"/>
<dbReference type="RefSeq" id="XP_025368692.1">
    <property type="nucleotide sequence ID" value="XM_025510621.1"/>
</dbReference>
<dbReference type="InParanoid" id="A0A316VVR2"/>
<organism evidence="1 2">
    <name type="scientific">Ceraceosorus guamensis</name>
    <dbReference type="NCBI Taxonomy" id="1522189"/>
    <lineage>
        <taxon>Eukaryota</taxon>
        <taxon>Fungi</taxon>
        <taxon>Dikarya</taxon>
        <taxon>Basidiomycota</taxon>
        <taxon>Ustilaginomycotina</taxon>
        <taxon>Exobasidiomycetes</taxon>
        <taxon>Ceraceosorales</taxon>
        <taxon>Ceraceosoraceae</taxon>
        <taxon>Ceraceosorus</taxon>
    </lineage>
</organism>
<proteinExistence type="predicted"/>
<accession>A0A316VVR2</accession>
<keyword evidence="2" id="KW-1185">Reference proteome</keyword>
<sequence>MTLVSVATPFRATAGAVAARDVMGYLVLIHDWFRPPASGCSLGRGWLFSCRRGKMRRCLTLELTSPVVASTHNKKLRVAEFGFPLRRHCKLVRCLSAVPQL</sequence>
<reference evidence="1 2" key="1">
    <citation type="journal article" date="2018" name="Mol. Biol. Evol.">
        <title>Broad Genomic Sampling Reveals a Smut Pathogenic Ancestry of the Fungal Clade Ustilaginomycotina.</title>
        <authorList>
            <person name="Kijpornyongpan T."/>
            <person name="Mondo S.J."/>
            <person name="Barry K."/>
            <person name="Sandor L."/>
            <person name="Lee J."/>
            <person name="Lipzen A."/>
            <person name="Pangilinan J."/>
            <person name="LaButti K."/>
            <person name="Hainaut M."/>
            <person name="Henrissat B."/>
            <person name="Grigoriev I.V."/>
            <person name="Spatafora J.W."/>
            <person name="Aime M.C."/>
        </authorList>
    </citation>
    <scope>NUCLEOTIDE SEQUENCE [LARGE SCALE GENOMIC DNA]</scope>
    <source>
        <strain evidence="1 2">MCA 4658</strain>
    </source>
</reference>
<protein>
    <submittedName>
        <fullName evidence="1">Uncharacterized protein</fullName>
    </submittedName>
</protein>
<evidence type="ECO:0000313" key="2">
    <source>
        <dbReference type="Proteomes" id="UP000245783"/>
    </source>
</evidence>
<name>A0A316VVR2_9BASI</name>
<evidence type="ECO:0000313" key="1">
    <source>
        <dbReference type="EMBL" id="PWN41532.1"/>
    </source>
</evidence>
<dbReference type="Proteomes" id="UP000245783">
    <property type="component" value="Unassembled WGS sequence"/>
</dbReference>
<gene>
    <name evidence="1" type="ORF">IE81DRAFT_170887</name>
</gene>